<evidence type="ECO:0000256" key="4">
    <source>
        <dbReference type="ARBA" id="ARBA00022692"/>
    </source>
</evidence>
<evidence type="ECO:0000256" key="7">
    <source>
        <dbReference type="ARBA" id="ARBA00022989"/>
    </source>
</evidence>
<evidence type="ECO:0000256" key="3">
    <source>
        <dbReference type="ARBA" id="ARBA00022538"/>
    </source>
</evidence>
<evidence type="ECO:0000256" key="2">
    <source>
        <dbReference type="ARBA" id="ARBA00022448"/>
    </source>
</evidence>
<protein>
    <submittedName>
        <fullName evidence="16">Uncharacterized protein</fullName>
    </submittedName>
</protein>
<accession>A0A9W7CLE7</accession>
<dbReference type="PANTHER" id="PTHR11767:SF103">
    <property type="entry name" value="POTASSIUM CHANNEL INWARDLY RECTIFYING TRANSMEMBRANE DOMAIN-CONTAINING PROTEIN"/>
    <property type="match status" value="1"/>
</dbReference>
<evidence type="ECO:0000313" key="16">
    <source>
        <dbReference type="EMBL" id="GMI07845.1"/>
    </source>
</evidence>
<dbReference type="SUPFAM" id="SSF81296">
    <property type="entry name" value="E set domains"/>
    <property type="match status" value="1"/>
</dbReference>
<feature type="transmembrane region" description="Helical" evidence="13">
    <location>
        <begin position="142"/>
        <end position="164"/>
    </location>
</feature>
<keyword evidence="10 11" id="KW-0407">Ion channel</keyword>
<keyword evidence="17" id="KW-1185">Reference proteome</keyword>
<feature type="compositionally biased region" description="Acidic residues" evidence="12">
    <location>
        <begin position="305"/>
        <end position="315"/>
    </location>
</feature>
<organism evidence="16 17">
    <name type="scientific">Triparma laevis f. longispina</name>
    <dbReference type="NCBI Taxonomy" id="1714387"/>
    <lineage>
        <taxon>Eukaryota</taxon>
        <taxon>Sar</taxon>
        <taxon>Stramenopiles</taxon>
        <taxon>Ochrophyta</taxon>
        <taxon>Bolidophyceae</taxon>
        <taxon>Parmales</taxon>
        <taxon>Triparmaceae</taxon>
        <taxon>Triparma</taxon>
    </lineage>
</organism>
<comment type="subcellular location">
    <subcellularLocation>
        <location evidence="1 11">Membrane</location>
        <topology evidence="1 11">Multi-pass membrane protein</topology>
    </subcellularLocation>
</comment>
<feature type="compositionally biased region" description="Low complexity" evidence="12">
    <location>
        <begin position="474"/>
        <end position="491"/>
    </location>
</feature>
<comment type="similarity">
    <text evidence="11">Belongs to the inward rectifier-type potassium channel (TC 1.A.2.1) family.</text>
</comment>
<dbReference type="GO" id="GO:0034702">
    <property type="term" value="C:monoatomic ion channel complex"/>
    <property type="evidence" value="ECO:0007669"/>
    <property type="project" value="UniProtKB-KW"/>
</dbReference>
<evidence type="ECO:0000256" key="1">
    <source>
        <dbReference type="ARBA" id="ARBA00004141"/>
    </source>
</evidence>
<evidence type="ECO:0000256" key="13">
    <source>
        <dbReference type="SAM" id="Phobius"/>
    </source>
</evidence>
<dbReference type="Pfam" id="PF17655">
    <property type="entry name" value="IRK_C"/>
    <property type="match status" value="2"/>
</dbReference>
<dbReference type="Proteomes" id="UP001165122">
    <property type="component" value="Unassembled WGS sequence"/>
</dbReference>
<reference evidence="17" key="1">
    <citation type="journal article" date="2023" name="Commun. Biol.">
        <title>Genome analysis of Parmales, the sister group of diatoms, reveals the evolutionary specialization of diatoms from phago-mixotrophs to photoautotrophs.</title>
        <authorList>
            <person name="Ban H."/>
            <person name="Sato S."/>
            <person name="Yoshikawa S."/>
            <person name="Yamada K."/>
            <person name="Nakamura Y."/>
            <person name="Ichinomiya M."/>
            <person name="Sato N."/>
            <person name="Blanc-Mathieu R."/>
            <person name="Endo H."/>
            <person name="Kuwata A."/>
            <person name="Ogata H."/>
        </authorList>
    </citation>
    <scope>NUCLEOTIDE SEQUENCE [LARGE SCALE GENOMIC DNA]</scope>
    <source>
        <strain evidence="17">NIES 3700</strain>
    </source>
</reference>
<gene>
    <name evidence="16" type="ORF">TrLO_g11587</name>
</gene>
<dbReference type="Gene3D" id="2.60.40.1400">
    <property type="entry name" value="G protein-activated inward rectifier potassium channel 1"/>
    <property type="match status" value="1"/>
</dbReference>
<evidence type="ECO:0000256" key="12">
    <source>
        <dbReference type="SAM" id="MobiDB-lite"/>
    </source>
</evidence>
<feature type="domain" description="Inward rectifier potassium channel C-terminal" evidence="15">
    <location>
        <begin position="251"/>
        <end position="295"/>
    </location>
</feature>
<dbReference type="EMBL" id="BRXW01000115">
    <property type="protein sequence ID" value="GMI07845.1"/>
    <property type="molecule type" value="Genomic_DNA"/>
</dbReference>
<dbReference type="GO" id="GO:0034765">
    <property type="term" value="P:regulation of monoatomic ion transmembrane transport"/>
    <property type="evidence" value="ECO:0007669"/>
    <property type="project" value="TreeGrafter"/>
</dbReference>
<evidence type="ECO:0000256" key="10">
    <source>
        <dbReference type="ARBA" id="ARBA00023303"/>
    </source>
</evidence>
<evidence type="ECO:0000256" key="6">
    <source>
        <dbReference type="ARBA" id="ARBA00022958"/>
    </source>
</evidence>
<keyword evidence="8 11" id="KW-0406">Ion transport</keyword>
<feature type="transmembrane region" description="Helical" evidence="13">
    <location>
        <begin position="216"/>
        <end position="238"/>
    </location>
</feature>
<dbReference type="PANTHER" id="PTHR11767">
    <property type="entry name" value="INWARD RECTIFIER POTASSIUM CHANNEL"/>
    <property type="match status" value="1"/>
</dbReference>
<feature type="domain" description="Inward rectifier potassium channel C-terminal" evidence="15">
    <location>
        <begin position="593"/>
        <end position="665"/>
    </location>
</feature>
<evidence type="ECO:0000259" key="15">
    <source>
        <dbReference type="Pfam" id="PF17655"/>
    </source>
</evidence>
<dbReference type="GO" id="GO:0005242">
    <property type="term" value="F:inward rectifier potassium channel activity"/>
    <property type="evidence" value="ECO:0007669"/>
    <property type="project" value="InterPro"/>
</dbReference>
<proteinExistence type="inferred from homology"/>
<keyword evidence="7 13" id="KW-1133">Transmembrane helix</keyword>
<evidence type="ECO:0000313" key="17">
    <source>
        <dbReference type="Proteomes" id="UP001165122"/>
    </source>
</evidence>
<dbReference type="Pfam" id="PF01007">
    <property type="entry name" value="IRK"/>
    <property type="match status" value="1"/>
</dbReference>
<dbReference type="SUPFAM" id="SSF81324">
    <property type="entry name" value="Voltage-gated potassium channels"/>
    <property type="match status" value="1"/>
</dbReference>
<feature type="domain" description="Potassium channel inwardly rectifying transmembrane" evidence="14">
    <location>
        <begin position="126"/>
        <end position="243"/>
    </location>
</feature>
<dbReference type="AlphaFoldDB" id="A0A9W7CLE7"/>
<keyword evidence="6 11" id="KW-0630">Potassium</keyword>
<feature type="region of interest" description="Disordered" evidence="12">
    <location>
        <begin position="1"/>
        <end position="99"/>
    </location>
</feature>
<dbReference type="InterPro" id="IPR041647">
    <property type="entry name" value="IRK_C"/>
</dbReference>
<keyword evidence="5 11" id="KW-0851">Voltage-gated channel</keyword>
<keyword evidence="4 11" id="KW-0812">Transmembrane</keyword>
<sequence length="678" mass="77499">MTKSYKRNTPTQSKTRKASPTLEEQAQTPLLDPTPLTQYSSTDQNQNSFFQNSTHNPPLSQFPTHSKSRGSSSSYAQYKQNRPKKPSDHHHRKSERVLDRSGYFKQSKGEWKILRKGGAWLYAPFYWDDWFHSLLNAPTRRIFTLLFIVYLLSVLLFAFVYMLIATEGEGGDEVVGGGCGMDITNMMEAYYFSLSTMTTLGYGVSDYYFGDCWSPLVFITTQVFISITFDAVAIGVIFQRLSRVQKRARTIVFSDKAIIRRIRGRLFFMFQCSELRKHQLVEAHVRVYCVRHERAATDTSKQDQYEESDDDDDDGDPRSYSDGDAASMSSKRRKENKFDVETAYFQTHNVRLQHPDDELGAFLLMALPNVVVHRIDEWSPLCAPALWYDEKGRRHMWRGMIPPNLETIGVDEDIDNHEEEEKYAKIQSNSVVKGFPELLQRACDKEADARVLLQTEYGMSRRRQSAMVLNRGFSSSSINENNANSSENPPNKRNLSDSDIKLPVDINKSEDSNSGEAPQHRKGHSESSVAMENPPDMTRSTSNDGFKKPPSISTDLPSRKHPYGSNSHPAETPRQRAKRRYQISEQREIKAFLKDRDAELVVLVEGIDVMTSATLQARHSYRWDDIVWHHTFAPCVERRMDEENPKRSNGCVIDFSKFHDLVPVANDADSCGLVPNIG</sequence>
<feature type="compositionally biased region" description="Basic and acidic residues" evidence="12">
    <location>
        <begin position="494"/>
        <end position="511"/>
    </location>
</feature>
<evidence type="ECO:0000256" key="5">
    <source>
        <dbReference type="ARBA" id="ARBA00022882"/>
    </source>
</evidence>
<name>A0A9W7CLE7_9STRA</name>
<keyword evidence="3 11" id="KW-0633">Potassium transport</keyword>
<comment type="caution">
    <text evidence="16">The sequence shown here is derived from an EMBL/GenBank/DDBJ whole genome shotgun (WGS) entry which is preliminary data.</text>
</comment>
<dbReference type="InterPro" id="IPR040445">
    <property type="entry name" value="Kir_TM"/>
</dbReference>
<dbReference type="GO" id="GO:0005886">
    <property type="term" value="C:plasma membrane"/>
    <property type="evidence" value="ECO:0007669"/>
    <property type="project" value="TreeGrafter"/>
</dbReference>
<evidence type="ECO:0000256" key="11">
    <source>
        <dbReference type="RuleBase" id="RU003822"/>
    </source>
</evidence>
<feature type="region of interest" description="Disordered" evidence="12">
    <location>
        <begin position="299"/>
        <end position="334"/>
    </location>
</feature>
<dbReference type="Gene3D" id="1.10.287.70">
    <property type="match status" value="1"/>
</dbReference>
<evidence type="ECO:0000256" key="8">
    <source>
        <dbReference type="ARBA" id="ARBA00023065"/>
    </source>
</evidence>
<feature type="compositionally biased region" description="Basic residues" evidence="12">
    <location>
        <begin position="81"/>
        <end position="94"/>
    </location>
</feature>
<keyword evidence="9 13" id="KW-0472">Membrane</keyword>
<dbReference type="InterPro" id="IPR016449">
    <property type="entry name" value="K_chnl_inward-rec_Kir"/>
</dbReference>
<keyword evidence="2 11" id="KW-0813">Transport</keyword>
<evidence type="ECO:0000256" key="9">
    <source>
        <dbReference type="ARBA" id="ARBA00023136"/>
    </source>
</evidence>
<evidence type="ECO:0000259" key="14">
    <source>
        <dbReference type="Pfam" id="PF01007"/>
    </source>
</evidence>
<dbReference type="InterPro" id="IPR014756">
    <property type="entry name" value="Ig_E-set"/>
</dbReference>
<dbReference type="InterPro" id="IPR013518">
    <property type="entry name" value="K_chnl_inward-rec_Kir_cyto"/>
</dbReference>
<dbReference type="OrthoDB" id="273257at2759"/>
<feature type="region of interest" description="Disordered" evidence="12">
    <location>
        <begin position="473"/>
        <end position="579"/>
    </location>
</feature>
<feature type="compositionally biased region" description="Polar residues" evidence="12">
    <location>
        <begin position="35"/>
        <end position="80"/>
    </location>
</feature>
<dbReference type="GO" id="GO:1990573">
    <property type="term" value="P:potassium ion import across plasma membrane"/>
    <property type="evidence" value="ECO:0007669"/>
    <property type="project" value="TreeGrafter"/>
</dbReference>